<reference evidence="2 3" key="1">
    <citation type="submission" date="2018-06" db="EMBL/GenBank/DDBJ databases">
        <title>Genomic Encyclopedia of Type Strains, Phase IV (KMG-IV): sequencing the most valuable type-strain genomes for metagenomic binning, comparative biology and taxonomic classification.</title>
        <authorList>
            <person name="Goeker M."/>
        </authorList>
    </citation>
    <scope>NUCLEOTIDE SEQUENCE [LARGE SCALE GENOMIC DNA]</scope>
    <source>
        <strain evidence="2 3">DSM 18048</strain>
    </source>
</reference>
<protein>
    <submittedName>
        <fullName evidence="2">Polyisoprenoid-binding protein YceI</fullName>
    </submittedName>
</protein>
<name>A0A318S6V1_9DEIO</name>
<evidence type="ECO:0000259" key="1">
    <source>
        <dbReference type="SMART" id="SM00867"/>
    </source>
</evidence>
<proteinExistence type="predicted"/>
<dbReference type="InterPro" id="IPR036761">
    <property type="entry name" value="TTHA0802/YceI-like_sf"/>
</dbReference>
<dbReference type="PANTHER" id="PTHR34406">
    <property type="entry name" value="PROTEIN YCEI"/>
    <property type="match status" value="1"/>
</dbReference>
<dbReference type="Proteomes" id="UP000248326">
    <property type="component" value="Unassembled WGS sequence"/>
</dbReference>
<dbReference type="AlphaFoldDB" id="A0A318S6V1"/>
<dbReference type="SMART" id="SM00867">
    <property type="entry name" value="YceI"/>
    <property type="match status" value="1"/>
</dbReference>
<dbReference type="OrthoDB" id="9811006at2"/>
<evidence type="ECO:0000313" key="3">
    <source>
        <dbReference type="Proteomes" id="UP000248326"/>
    </source>
</evidence>
<keyword evidence="3" id="KW-1185">Reference proteome</keyword>
<accession>A0A318S6V1</accession>
<dbReference type="InterPro" id="IPR007372">
    <property type="entry name" value="Lipid/polyisoprenoid-bd_YceI"/>
</dbReference>
<dbReference type="Gene3D" id="2.40.128.110">
    <property type="entry name" value="Lipid/polyisoprenoid-binding, YceI-like"/>
    <property type="match status" value="1"/>
</dbReference>
<dbReference type="Pfam" id="PF04264">
    <property type="entry name" value="YceI"/>
    <property type="match status" value="1"/>
</dbReference>
<gene>
    <name evidence="2" type="ORF">DES52_10813</name>
</gene>
<dbReference type="EMBL" id="QJSX01000008">
    <property type="protein sequence ID" value="PYE53485.1"/>
    <property type="molecule type" value="Genomic_DNA"/>
</dbReference>
<organism evidence="2 3">
    <name type="scientific">Deinococcus yavapaiensis KR-236</name>
    <dbReference type="NCBI Taxonomy" id="694435"/>
    <lineage>
        <taxon>Bacteria</taxon>
        <taxon>Thermotogati</taxon>
        <taxon>Deinococcota</taxon>
        <taxon>Deinococci</taxon>
        <taxon>Deinococcales</taxon>
        <taxon>Deinococcaceae</taxon>
        <taxon>Deinococcus</taxon>
    </lineage>
</organism>
<evidence type="ECO:0000313" key="2">
    <source>
        <dbReference type="EMBL" id="PYE53485.1"/>
    </source>
</evidence>
<dbReference type="PANTHER" id="PTHR34406:SF1">
    <property type="entry name" value="PROTEIN YCEI"/>
    <property type="match status" value="1"/>
</dbReference>
<dbReference type="RefSeq" id="WP_110886859.1">
    <property type="nucleotide sequence ID" value="NZ_QJSX01000008.1"/>
</dbReference>
<sequence>MNWTIDPAHTTLEFAVKHMGLSTVKGRFRALDGTVVTDERGALQGLEVTVDVNSLDTAEQNRDGHLRSPDFFDVASYPTATFKSTRVEAKGGQEYRVTGDLVIRGVSREVTLDVETTPAVKDPWGNQRAAAEAKGKINRKEFGLTWNQVLEFGALLVSEDVRLTIDVQAVQSANAAD</sequence>
<feature type="domain" description="Lipid/polyisoprenoid-binding YceI-like" evidence="1">
    <location>
        <begin position="2"/>
        <end position="170"/>
    </location>
</feature>
<dbReference type="SUPFAM" id="SSF101874">
    <property type="entry name" value="YceI-like"/>
    <property type="match status" value="1"/>
</dbReference>
<comment type="caution">
    <text evidence="2">The sequence shown here is derived from an EMBL/GenBank/DDBJ whole genome shotgun (WGS) entry which is preliminary data.</text>
</comment>